<keyword evidence="3" id="KW-0949">S-adenosyl-L-methionine</keyword>
<organism evidence="5 6">
    <name type="scientific">Aspergillus aculeatus (strain ATCC 16872 / CBS 172.66 / WB 5094)</name>
    <dbReference type="NCBI Taxonomy" id="690307"/>
    <lineage>
        <taxon>Eukaryota</taxon>
        <taxon>Fungi</taxon>
        <taxon>Dikarya</taxon>
        <taxon>Ascomycota</taxon>
        <taxon>Pezizomycotina</taxon>
        <taxon>Eurotiomycetes</taxon>
        <taxon>Eurotiomycetidae</taxon>
        <taxon>Eurotiales</taxon>
        <taxon>Aspergillaceae</taxon>
        <taxon>Aspergillus</taxon>
        <taxon>Aspergillus subgen. Circumdati</taxon>
    </lineage>
</organism>
<gene>
    <name evidence="5" type="ORF">ASPACDRAFT_120325</name>
</gene>
<dbReference type="GeneID" id="30970156"/>
<evidence type="ECO:0008006" key="7">
    <source>
        <dbReference type="Google" id="ProtNLM"/>
    </source>
</evidence>
<dbReference type="Proteomes" id="UP000184546">
    <property type="component" value="Unassembled WGS sequence"/>
</dbReference>
<dbReference type="SUPFAM" id="SSF53335">
    <property type="entry name" value="S-adenosyl-L-methionine-dependent methyltransferases"/>
    <property type="match status" value="1"/>
</dbReference>
<keyword evidence="6" id="KW-1185">Reference proteome</keyword>
<dbReference type="EMBL" id="KV878978">
    <property type="protein sequence ID" value="OJJ99192.1"/>
    <property type="molecule type" value="Genomic_DNA"/>
</dbReference>
<dbReference type="VEuPathDB" id="FungiDB:ASPACDRAFT_120325"/>
<dbReference type="PANTHER" id="PTHR35897">
    <property type="entry name" value="METHYLTRANSFERASE AUSD"/>
    <property type="match status" value="1"/>
</dbReference>
<dbReference type="GO" id="GO:0016740">
    <property type="term" value="F:transferase activity"/>
    <property type="evidence" value="ECO:0007669"/>
    <property type="project" value="UniProtKB-KW"/>
</dbReference>
<keyword evidence="2" id="KW-0808">Transferase</keyword>
<evidence type="ECO:0000256" key="1">
    <source>
        <dbReference type="ARBA" id="ARBA00005179"/>
    </source>
</evidence>
<name>A0A1L9WSV3_ASPA1</name>
<dbReference type="InterPro" id="IPR051654">
    <property type="entry name" value="Meroterpenoid_MTases"/>
</dbReference>
<evidence type="ECO:0000313" key="5">
    <source>
        <dbReference type="EMBL" id="OJJ99192.1"/>
    </source>
</evidence>
<evidence type="ECO:0000256" key="2">
    <source>
        <dbReference type="ARBA" id="ARBA00022679"/>
    </source>
</evidence>
<protein>
    <recommendedName>
        <fullName evidence="7">Methyltransferase domain-containing protein</fullName>
    </recommendedName>
</protein>
<evidence type="ECO:0000256" key="3">
    <source>
        <dbReference type="ARBA" id="ARBA00022691"/>
    </source>
</evidence>
<dbReference type="AlphaFoldDB" id="A0A1L9WSV3"/>
<evidence type="ECO:0000313" key="6">
    <source>
        <dbReference type="Proteomes" id="UP000184546"/>
    </source>
</evidence>
<accession>A0A1L9WSV3</accession>
<dbReference type="Gene3D" id="3.40.50.150">
    <property type="entry name" value="Vaccinia Virus protein VP39"/>
    <property type="match status" value="1"/>
</dbReference>
<dbReference type="PANTHER" id="PTHR35897:SF1">
    <property type="entry name" value="METHYLTRANSFERASE AUSD"/>
    <property type="match status" value="1"/>
</dbReference>
<dbReference type="InterPro" id="IPR029063">
    <property type="entry name" value="SAM-dependent_MTases_sf"/>
</dbReference>
<dbReference type="RefSeq" id="XP_020055532.1">
    <property type="nucleotide sequence ID" value="XM_020196342.1"/>
</dbReference>
<reference evidence="6" key="1">
    <citation type="journal article" date="2017" name="Genome Biol.">
        <title>Comparative genomics reveals high biological diversity and specific adaptations in the industrially and medically important fungal genus Aspergillus.</title>
        <authorList>
            <person name="de Vries R.P."/>
            <person name="Riley R."/>
            <person name="Wiebenga A."/>
            <person name="Aguilar-Osorio G."/>
            <person name="Amillis S."/>
            <person name="Uchima C.A."/>
            <person name="Anderluh G."/>
            <person name="Asadollahi M."/>
            <person name="Askin M."/>
            <person name="Barry K."/>
            <person name="Battaglia E."/>
            <person name="Bayram O."/>
            <person name="Benocci T."/>
            <person name="Braus-Stromeyer S.A."/>
            <person name="Caldana C."/>
            <person name="Canovas D."/>
            <person name="Cerqueira G.C."/>
            <person name="Chen F."/>
            <person name="Chen W."/>
            <person name="Choi C."/>
            <person name="Clum A."/>
            <person name="Dos Santos R.A."/>
            <person name="Damasio A.R."/>
            <person name="Diallinas G."/>
            <person name="Emri T."/>
            <person name="Fekete E."/>
            <person name="Flipphi M."/>
            <person name="Freyberg S."/>
            <person name="Gallo A."/>
            <person name="Gournas C."/>
            <person name="Habgood R."/>
            <person name="Hainaut M."/>
            <person name="Harispe M.L."/>
            <person name="Henrissat B."/>
            <person name="Hilden K.S."/>
            <person name="Hope R."/>
            <person name="Hossain A."/>
            <person name="Karabika E."/>
            <person name="Karaffa L."/>
            <person name="Karanyi Z."/>
            <person name="Krasevec N."/>
            <person name="Kuo A."/>
            <person name="Kusch H."/>
            <person name="LaButti K."/>
            <person name="Lagendijk E.L."/>
            <person name="Lapidus A."/>
            <person name="Levasseur A."/>
            <person name="Lindquist E."/>
            <person name="Lipzen A."/>
            <person name="Logrieco A.F."/>
            <person name="MacCabe A."/>
            <person name="Maekelae M.R."/>
            <person name="Malavazi I."/>
            <person name="Melin P."/>
            <person name="Meyer V."/>
            <person name="Mielnichuk N."/>
            <person name="Miskei M."/>
            <person name="Molnar A.P."/>
            <person name="Mule G."/>
            <person name="Ngan C.Y."/>
            <person name="Orejas M."/>
            <person name="Orosz E."/>
            <person name="Ouedraogo J.P."/>
            <person name="Overkamp K.M."/>
            <person name="Park H.-S."/>
            <person name="Perrone G."/>
            <person name="Piumi F."/>
            <person name="Punt P.J."/>
            <person name="Ram A.F."/>
            <person name="Ramon A."/>
            <person name="Rauscher S."/>
            <person name="Record E."/>
            <person name="Riano-Pachon D.M."/>
            <person name="Robert V."/>
            <person name="Roehrig J."/>
            <person name="Ruller R."/>
            <person name="Salamov A."/>
            <person name="Salih N.S."/>
            <person name="Samson R.A."/>
            <person name="Sandor E."/>
            <person name="Sanguinetti M."/>
            <person name="Schuetze T."/>
            <person name="Sepcic K."/>
            <person name="Shelest E."/>
            <person name="Sherlock G."/>
            <person name="Sophianopoulou V."/>
            <person name="Squina F.M."/>
            <person name="Sun H."/>
            <person name="Susca A."/>
            <person name="Todd R.B."/>
            <person name="Tsang A."/>
            <person name="Unkles S.E."/>
            <person name="van de Wiele N."/>
            <person name="van Rossen-Uffink D."/>
            <person name="Oliveira J.V."/>
            <person name="Vesth T.C."/>
            <person name="Visser J."/>
            <person name="Yu J.-H."/>
            <person name="Zhou M."/>
            <person name="Andersen M.R."/>
            <person name="Archer D.B."/>
            <person name="Baker S.E."/>
            <person name="Benoit I."/>
            <person name="Brakhage A.A."/>
            <person name="Braus G.H."/>
            <person name="Fischer R."/>
            <person name="Frisvad J.C."/>
            <person name="Goldman G.H."/>
            <person name="Houbraken J."/>
            <person name="Oakley B."/>
            <person name="Pocsi I."/>
            <person name="Scazzocchio C."/>
            <person name="Seiboth B."/>
            <person name="vanKuyk P.A."/>
            <person name="Wortman J."/>
            <person name="Dyer P.S."/>
            <person name="Grigoriev I.V."/>
        </authorList>
    </citation>
    <scope>NUCLEOTIDE SEQUENCE [LARGE SCALE GENOMIC DNA]</scope>
    <source>
        <strain evidence="6">ATCC 16872 / CBS 172.66 / WB 5094</strain>
    </source>
</reference>
<dbReference type="STRING" id="690307.A0A1L9WSV3"/>
<comment type="similarity">
    <text evidence="4">Belongs to the class I-like SAM-binding methyltransferase superfamily.</text>
</comment>
<proteinExistence type="inferred from homology"/>
<evidence type="ECO:0000256" key="4">
    <source>
        <dbReference type="ARBA" id="ARBA00038314"/>
    </source>
</evidence>
<sequence length="295" mass="32473">MSTTDTETTTTTTTTKPGWYQTSVTAIDPAAQSLLEEYSGLKPEEVLPHVLALRDEAFAIFPYPCIGQMRFLSCHLARLPFYPQVLARLRASPAHGFLDAGCCVGQELRHLVHCAGIPASQLYGFDLEPGFFDLGFKLFRDNAQKFPATFVGGDFGVEDEGEWARGEIVGTVGGKVDVVWAGSLLHFWDYEGQVRGVARLVGLTGGELGAIVCGRQMGSTVAGVYELTGLMDKTLHYRHDVGSLLGLWREVESRTGTKWEVQAELEVGETTAKMRNMSFVDDNARVVWWCATRVQ</sequence>
<dbReference type="OMA" id="IWWCATR"/>
<dbReference type="OrthoDB" id="2094832at2759"/>
<comment type="pathway">
    <text evidence="1">Secondary metabolite biosynthesis.</text>
</comment>